<feature type="region of interest" description="Disordered" evidence="6">
    <location>
        <begin position="452"/>
        <end position="488"/>
    </location>
</feature>
<feature type="compositionally biased region" description="Low complexity" evidence="6">
    <location>
        <begin position="452"/>
        <end position="485"/>
    </location>
</feature>
<dbReference type="InterPro" id="IPR008966">
    <property type="entry name" value="Adhesion_dom_sf"/>
</dbReference>
<feature type="domain" description="DUF5979" evidence="9">
    <location>
        <begin position="337"/>
        <end position="441"/>
    </location>
</feature>
<dbReference type="InterPro" id="IPR011252">
    <property type="entry name" value="Fibrogen-bd_dom1"/>
</dbReference>
<keyword evidence="2" id="KW-0134">Cell wall</keyword>
<evidence type="ECO:0000313" key="10">
    <source>
        <dbReference type="EMBL" id="SEF13192.1"/>
    </source>
</evidence>
<dbReference type="Pfam" id="PF19407">
    <property type="entry name" value="DUF5979"/>
    <property type="match status" value="1"/>
</dbReference>
<evidence type="ECO:0000256" key="2">
    <source>
        <dbReference type="ARBA" id="ARBA00022512"/>
    </source>
</evidence>
<dbReference type="Pfam" id="PF17961">
    <property type="entry name" value="Big_8"/>
    <property type="match status" value="1"/>
</dbReference>
<proteinExistence type="predicted"/>
<evidence type="ECO:0000256" key="4">
    <source>
        <dbReference type="ARBA" id="ARBA00022729"/>
    </source>
</evidence>
<dbReference type="AlphaFoldDB" id="A0A1H5PGY3"/>
<sequence length="544" mass="57067">MKSTRMLKSAWGYPVALILAMVLAMGSMLGPTEMAQAAPTVTYPNAISNIQLEHEDGSSGPLNQWSFIKITADWSVPNGSTSGDTFGMTLPSEFSRYGTGDFDILDPVTNKVLATCVVSQGSGPEVVCTLTDAIDGQVDIGGSFWMTAQASESTTQESVEFDVSGAIIAVDLPGTGGITPEDMTAPENPYKFSGATGIPGEFIWTIGIPDSYIQNQAFTVSDQLDAAAENHHYTQEISLMGRPVADGQLVGDWVTIDPSEYTVEWAADMKSFEFTAHDLTNTDYSYRLIYTTEAEGVVLDGDVFGNRAQVGTTETSSTYVVKAEGGGTGSGKEYTRFSITKALTGDATEAARDETFTVRYAAKGSLEEPRTMLVHVGQSTKSERFPLGSTFVIEEIDLPQLAGVEWGAWVLSGEGVSPGSNGTYEVTPGTTAGVDLVLTNTATTVITPTVEPTVTPSPSVTPSVEPTVSPSPSVTPSVEPTVIPSGETGVVAAPTNARESSAPSENGLAMTGLNLGVLVSGAGALLIMGLASVMLIGRKSKRSH</sequence>
<evidence type="ECO:0000256" key="6">
    <source>
        <dbReference type="SAM" id="MobiDB-lite"/>
    </source>
</evidence>
<dbReference type="SUPFAM" id="SSF49401">
    <property type="entry name" value="Bacterial adhesins"/>
    <property type="match status" value="1"/>
</dbReference>
<gene>
    <name evidence="10" type="ORF">SAMN04489740_4343</name>
</gene>
<feature type="transmembrane region" description="Helical" evidence="7">
    <location>
        <begin position="513"/>
        <end position="536"/>
    </location>
</feature>
<keyword evidence="5" id="KW-0572">Peptidoglycan-anchor</keyword>
<dbReference type="InterPro" id="IPR041171">
    <property type="entry name" value="SDR_Ig"/>
</dbReference>
<evidence type="ECO:0000259" key="9">
    <source>
        <dbReference type="Pfam" id="PF19407"/>
    </source>
</evidence>
<reference evidence="10 11" key="1">
    <citation type="submission" date="2016-10" db="EMBL/GenBank/DDBJ databases">
        <authorList>
            <person name="de Groot N.N."/>
        </authorList>
    </citation>
    <scope>NUCLEOTIDE SEQUENCE [LARGE SCALE GENOMIC DNA]</scope>
    <source>
        <strain evidence="10 11">DSM 22274</strain>
    </source>
</reference>
<dbReference type="GO" id="GO:0007155">
    <property type="term" value="P:cell adhesion"/>
    <property type="evidence" value="ECO:0007669"/>
    <property type="project" value="InterPro"/>
</dbReference>
<comment type="subcellular location">
    <subcellularLocation>
        <location evidence="1">Secreted</location>
        <location evidence="1">Cell wall</location>
        <topology evidence="1">Peptidoglycan-anchor</topology>
    </subcellularLocation>
</comment>
<organism evidence="10 11">
    <name type="scientific">Arthrobacter alpinus</name>
    <dbReference type="NCBI Taxonomy" id="656366"/>
    <lineage>
        <taxon>Bacteria</taxon>
        <taxon>Bacillati</taxon>
        <taxon>Actinomycetota</taxon>
        <taxon>Actinomycetes</taxon>
        <taxon>Micrococcales</taxon>
        <taxon>Micrococcaceae</taxon>
        <taxon>Arthrobacter</taxon>
    </lineage>
</organism>
<name>A0A1H5PGY3_9MICC</name>
<evidence type="ECO:0000256" key="3">
    <source>
        <dbReference type="ARBA" id="ARBA00022525"/>
    </source>
</evidence>
<evidence type="ECO:0000256" key="7">
    <source>
        <dbReference type="SAM" id="Phobius"/>
    </source>
</evidence>
<dbReference type="Proteomes" id="UP000182725">
    <property type="component" value="Unassembled WGS sequence"/>
</dbReference>
<dbReference type="EMBL" id="FNTV01000002">
    <property type="protein sequence ID" value="SEF13192.1"/>
    <property type="molecule type" value="Genomic_DNA"/>
</dbReference>
<keyword evidence="4" id="KW-0732">Signal</keyword>
<accession>A0A1H5PGY3</accession>
<keyword evidence="7" id="KW-0472">Membrane</keyword>
<keyword evidence="3" id="KW-0964">Secreted</keyword>
<dbReference type="InterPro" id="IPR046022">
    <property type="entry name" value="DUF5979"/>
</dbReference>
<evidence type="ECO:0000259" key="8">
    <source>
        <dbReference type="Pfam" id="PF17961"/>
    </source>
</evidence>
<dbReference type="Gene3D" id="2.60.40.1280">
    <property type="match status" value="1"/>
</dbReference>
<evidence type="ECO:0000256" key="1">
    <source>
        <dbReference type="ARBA" id="ARBA00004168"/>
    </source>
</evidence>
<feature type="domain" description="SDR-like Ig" evidence="8">
    <location>
        <begin position="62"/>
        <end position="158"/>
    </location>
</feature>
<protein>
    <submittedName>
        <fullName evidence="10">Uncharacterized protein</fullName>
    </submittedName>
</protein>
<evidence type="ECO:0000256" key="5">
    <source>
        <dbReference type="ARBA" id="ARBA00023088"/>
    </source>
</evidence>
<evidence type="ECO:0000313" key="11">
    <source>
        <dbReference type="Proteomes" id="UP000182725"/>
    </source>
</evidence>
<keyword evidence="7" id="KW-1133">Transmembrane helix</keyword>
<keyword evidence="7" id="KW-0812">Transmembrane</keyword>